<sequence>MKLKTKQLSLNNVIGFNAIIDSDEDIFDQVAKMGKQFKELLIQKKGETKK</sequence>
<keyword evidence="4" id="KW-1185">Reference proteome</keyword>
<dbReference type="AlphaFoldDB" id="R2QKS4"/>
<dbReference type="Proteomes" id="UP000014197">
    <property type="component" value="Unassembled WGS sequence"/>
</dbReference>
<evidence type="ECO:0000313" key="3">
    <source>
        <dbReference type="Proteomes" id="UP000013858"/>
    </source>
</evidence>
<evidence type="ECO:0000313" key="4">
    <source>
        <dbReference type="Proteomes" id="UP000014197"/>
    </source>
</evidence>
<evidence type="ECO:0000313" key="1">
    <source>
        <dbReference type="EMBL" id="EOH97187.1"/>
    </source>
</evidence>
<organism evidence="1 3">
    <name type="scientific">Enterococcus haemoperoxidus ATCC BAA-382</name>
    <dbReference type="NCBI Taxonomy" id="1158608"/>
    <lineage>
        <taxon>Bacteria</taxon>
        <taxon>Bacillati</taxon>
        <taxon>Bacillota</taxon>
        <taxon>Bacilli</taxon>
        <taxon>Lactobacillales</taxon>
        <taxon>Enterococcaceae</taxon>
        <taxon>Enterococcus</taxon>
    </lineage>
</organism>
<dbReference type="EMBL" id="ASVY01000003">
    <property type="protein sequence ID" value="EOT60000.1"/>
    <property type="molecule type" value="Genomic_DNA"/>
</dbReference>
<evidence type="ECO:0000313" key="2">
    <source>
        <dbReference type="EMBL" id="EOT60000.1"/>
    </source>
</evidence>
<gene>
    <name evidence="2" type="ORF">I583_02635</name>
    <name evidence="1" type="ORF">UAW_01669</name>
</gene>
<name>R2QKS4_9ENTE</name>
<dbReference type="EMBL" id="AJAR01000014">
    <property type="protein sequence ID" value="EOH97187.1"/>
    <property type="molecule type" value="Genomic_DNA"/>
</dbReference>
<protein>
    <submittedName>
        <fullName evidence="1">Uncharacterized protein</fullName>
    </submittedName>
</protein>
<dbReference type="RefSeq" id="WP_010761871.1">
    <property type="nucleotide sequence ID" value="NZ_KB946316.1"/>
</dbReference>
<reference evidence="2 4" key="2">
    <citation type="submission" date="2013-03" db="EMBL/GenBank/DDBJ databases">
        <title>The Genome Sequence of Enterococcus haemoperoxidus BAA-382 (PacBio/Illumina hybrid assembly).</title>
        <authorList>
            <consortium name="The Broad Institute Genomics Platform"/>
            <consortium name="The Broad Institute Genome Sequencing Center for Infectious Disease"/>
            <person name="Earl A."/>
            <person name="Russ C."/>
            <person name="Gilmore M."/>
            <person name="Surin D."/>
            <person name="Walker B."/>
            <person name="Young S."/>
            <person name="Zeng Q."/>
            <person name="Gargeya S."/>
            <person name="Fitzgerald M."/>
            <person name="Haas B."/>
            <person name="Abouelleil A."/>
            <person name="Allen A.W."/>
            <person name="Alvarado L."/>
            <person name="Arachchi H.M."/>
            <person name="Berlin A.M."/>
            <person name="Chapman S.B."/>
            <person name="Gainer-Dewar J."/>
            <person name="Goldberg J."/>
            <person name="Griggs A."/>
            <person name="Gujja S."/>
            <person name="Hansen M."/>
            <person name="Howarth C."/>
            <person name="Imamovic A."/>
            <person name="Ireland A."/>
            <person name="Larimer J."/>
            <person name="McCowan C."/>
            <person name="Murphy C."/>
            <person name="Pearson M."/>
            <person name="Poon T.W."/>
            <person name="Priest M."/>
            <person name="Roberts A."/>
            <person name="Saif S."/>
            <person name="Shea T."/>
            <person name="Sisk P."/>
            <person name="Sykes S."/>
            <person name="Wortman J."/>
            <person name="Nusbaum C."/>
            <person name="Birren B."/>
        </authorList>
    </citation>
    <scope>NUCLEOTIDE SEQUENCE [LARGE SCALE GENOMIC DNA]</scope>
    <source>
        <strain evidence="2 4">ATCC BAA-382</strain>
    </source>
</reference>
<accession>R2QKS4</accession>
<dbReference type="PATRIC" id="fig|1158608.3.peg.1649"/>
<dbReference type="OrthoDB" id="2339793at2"/>
<reference evidence="1 3" key="1">
    <citation type="submission" date="2013-02" db="EMBL/GenBank/DDBJ databases">
        <title>The Genome Sequence of Enterococcus haemoperoxidus BAA-382.</title>
        <authorList>
            <consortium name="The Broad Institute Genome Sequencing Platform"/>
            <consortium name="The Broad Institute Genome Sequencing Center for Infectious Disease"/>
            <person name="Earl A.M."/>
            <person name="Gilmore M.S."/>
            <person name="Lebreton F."/>
            <person name="Walker B."/>
            <person name="Young S.K."/>
            <person name="Zeng Q."/>
            <person name="Gargeya S."/>
            <person name="Fitzgerald M."/>
            <person name="Haas B."/>
            <person name="Abouelleil A."/>
            <person name="Alvarado L."/>
            <person name="Arachchi H.M."/>
            <person name="Berlin A.M."/>
            <person name="Chapman S.B."/>
            <person name="Dewar J."/>
            <person name="Goldberg J."/>
            <person name="Griggs A."/>
            <person name="Gujja S."/>
            <person name="Hansen M."/>
            <person name="Howarth C."/>
            <person name="Imamovic A."/>
            <person name="Larimer J."/>
            <person name="McCowan C."/>
            <person name="Murphy C."/>
            <person name="Neiman D."/>
            <person name="Pearson M."/>
            <person name="Priest M."/>
            <person name="Roberts A."/>
            <person name="Saif S."/>
            <person name="Shea T."/>
            <person name="Sisk P."/>
            <person name="Sykes S."/>
            <person name="Wortman J."/>
            <person name="Nusbaum C."/>
            <person name="Birren B."/>
        </authorList>
    </citation>
    <scope>NUCLEOTIDE SEQUENCE [LARGE SCALE GENOMIC DNA]</scope>
    <source>
        <strain evidence="1 3">ATCC BAA-382</strain>
    </source>
</reference>
<proteinExistence type="predicted"/>
<comment type="caution">
    <text evidence="1">The sequence shown here is derived from an EMBL/GenBank/DDBJ whole genome shotgun (WGS) entry which is preliminary data.</text>
</comment>
<dbReference type="Proteomes" id="UP000013858">
    <property type="component" value="Unassembled WGS sequence"/>
</dbReference>